<dbReference type="PANTHER" id="PTHR45992:SF2">
    <property type="entry name" value="EUKARYOTIC ELONGATION FACTOR 2 KINASE"/>
    <property type="match status" value="1"/>
</dbReference>
<dbReference type="InterPro" id="IPR011009">
    <property type="entry name" value="Kinase-like_dom_sf"/>
</dbReference>
<dbReference type="Gene3D" id="2.30.30.140">
    <property type="match status" value="1"/>
</dbReference>
<feature type="region of interest" description="Disordered" evidence="7">
    <location>
        <begin position="653"/>
        <end position="680"/>
    </location>
</feature>
<feature type="coiled-coil region" evidence="6">
    <location>
        <begin position="583"/>
        <end position="614"/>
    </location>
</feature>
<dbReference type="PROSITE" id="PS51158">
    <property type="entry name" value="ALPHA_KINASE"/>
    <property type="match status" value="1"/>
</dbReference>
<dbReference type="InterPro" id="IPR004166">
    <property type="entry name" value="a-kinase_dom"/>
</dbReference>
<evidence type="ECO:0000256" key="6">
    <source>
        <dbReference type="SAM" id="Coils"/>
    </source>
</evidence>
<keyword evidence="5" id="KW-0067">ATP-binding</keyword>
<evidence type="ECO:0000256" key="5">
    <source>
        <dbReference type="ARBA" id="ARBA00022840"/>
    </source>
</evidence>
<evidence type="ECO:0000256" key="3">
    <source>
        <dbReference type="ARBA" id="ARBA00022741"/>
    </source>
</evidence>
<dbReference type="SMART" id="SM00333">
    <property type="entry name" value="TUDOR"/>
    <property type="match status" value="1"/>
</dbReference>
<proteinExistence type="predicted"/>
<dbReference type="GO" id="GO:1903013">
    <property type="term" value="P:response to differentiation-inducing factor 1"/>
    <property type="evidence" value="ECO:0007669"/>
    <property type="project" value="TreeGrafter"/>
</dbReference>
<keyword evidence="4" id="KW-0418">Kinase</keyword>
<accession>A0A7S2VA96</accession>
<feature type="compositionally biased region" description="Polar residues" evidence="7">
    <location>
        <begin position="367"/>
        <end position="385"/>
    </location>
</feature>
<keyword evidence="6" id="KW-0175">Coiled coil</keyword>
<feature type="domain" description="Tudor" evidence="8">
    <location>
        <begin position="616"/>
        <end position="674"/>
    </location>
</feature>
<dbReference type="PANTHER" id="PTHR45992">
    <property type="entry name" value="EUKARYOTIC ELONGATION FACTOR 2 KINASE-RELATED"/>
    <property type="match status" value="1"/>
</dbReference>
<keyword evidence="1" id="KW-0723">Serine/threonine-protein kinase</keyword>
<dbReference type="InterPro" id="IPR051852">
    <property type="entry name" value="Alpha-type_PK"/>
</dbReference>
<dbReference type="InterPro" id="IPR002999">
    <property type="entry name" value="Tudor"/>
</dbReference>
<evidence type="ECO:0008006" key="11">
    <source>
        <dbReference type="Google" id="ProtNLM"/>
    </source>
</evidence>
<dbReference type="PROSITE" id="PS50304">
    <property type="entry name" value="TUDOR"/>
    <property type="match status" value="1"/>
</dbReference>
<evidence type="ECO:0000256" key="4">
    <source>
        <dbReference type="ARBA" id="ARBA00022777"/>
    </source>
</evidence>
<dbReference type="Gene3D" id="3.20.200.10">
    <property type="entry name" value="MHCK/EF2 kinase"/>
    <property type="match status" value="1"/>
</dbReference>
<organism evidence="10">
    <name type="scientific">Entomoneis paludosa</name>
    <dbReference type="NCBI Taxonomy" id="265537"/>
    <lineage>
        <taxon>Eukaryota</taxon>
        <taxon>Sar</taxon>
        <taxon>Stramenopiles</taxon>
        <taxon>Ochrophyta</taxon>
        <taxon>Bacillariophyta</taxon>
        <taxon>Bacillariophyceae</taxon>
        <taxon>Bacillariophycidae</taxon>
        <taxon>Entomoneidaceae</taxon>
        <taxon>Entomoneis</taxon>
    </lineage>
</organism>
<dbReference type="GO" id="GO:0004674">
    <property type="term" value="F:protein serine/threonine kinase activity"/>
    <property type="evidence" value="ECO:0007669"/>
    <property type="project" value="UniProtKB-KW"/>
</dbReference>
<evidence type="ECO:0000256" key="7">
    <source>
        <dbReference type="SAM" id="MobiDB-lite"/>
    </source>
</evidence>
<evidence type="ECO:0000313" key="10">
    <source>
        <dbReference type="EMBL" id="CAD9940008.1"/>
    </source>
</evidence>
<dbReference type="Gene3D" id="3.30.200.20">
    <property type="entry name" value="Phosphorylase Kinase, domain 1"/>
    <property type="match status" value="1"/>
</dbReference>
<dbReference type="SMART" id="SM00811">
    <property type="entry name" value="Alpha_kinase"/>
    <property type="match status" value="1"/>
</dbReference>
<keyword evidence="2" id="KW-0808">Transferase</keyword>
<dbReference type="SUPFAM" id="SSF63748">
    <property type="entry name" value="Tudor/PWWP/MBT"/>
    <property type="match status" value="1"/>
</dbReference>
<keyword evidence="3" id="KW-0547">Nucleotide-binding</keyword>
<feature type="domain" description="Alpha-type protein kinase" evidence="9">
    <location>
        <begin position="43"/>
        <end position="284"/>
    </location>
</feature>
<sequence length="755" mass="83969">MATEKLTLEKLIQKAASKLVAEEDVWSKYNIPSIPAELVVRHLYNPVTEKWETDETIVKIEKETFAHGAMRHCFRMKKMATPPASSSNHRFHRHGWSRASNYVAKAYMIHKDVGDDGGGESVQVDCSNLAKEAVQNDIILQYEAMHWAHKFNDLHPPRTIVFLRAYAIEFPNRPEQPWMAVERFIAGTDDYGAGFVKHNTNSGFVDREERRKTPQVFSAFSFYASHGTRLVADIQGVGDLYTDPQVLSSDYRFGDGDLGHRGMALFFHSFRHCSLSDLLGIPTFPLSKNELKHQAKYRDEDLTVSDDEYEDNEDRIEKERASLLRMDMNRLRRSKMLSGPIGMSIGGSVNSSSLLPVVPESQDTARRSNLTHQQMRSTVRSSMIKQSAKPKFSRTKSDVDEVSISLMMALKDAVFDHRAFHRKASGEIRERRSESDAKDHTAHVRVAPPMVPNDETKANLGKVHFHLACLHGADRFLDMETESDDDGCDVNSIVFHLAHACSLRNTAACLALGRVRAGLGSCVSPKLDMVVPIDFDSAKDLLLRCIESAQEGPTTSPAKTRAAAGCVMLQILHEEEGTTDVTLQNLLEDVLELIRQTEKEEQELKAHNERLKRGGALHVGDRVEGNYCMEGTFYPGVVTAIEGDNFTVTYDDDGSSETLPADSVRPLIPPTATATKSNVFGEGMSESEALGFKNEDEDCLVEVYTLQAELAEIKAKLGFNEEASSLFEQAADGAMNAGKMKAASDWSMKASELAA</sequence>
<dbReference type="CDD" id="cd04508">
    <property type="entry name" value="Tudor_SF"/>
    <property type="match status" value="1"/>
</dbReference>
<evidence type="ECO:0000256" key="2">
    <source>
        <dbReference type="ARBA" id="ARBA00022679"/>
    </source>
</evidence>
<dbReference type="GO" id="GO:0031037">
    <property type="term" value="P:myosin II filament disassembly"/>
    <property type="evidence" value="ECO:0007669"/>
    <property type="project" value="TreeGrafter"/>
</dbReference>
<dbReference type="GO" id="GO:0005524">
    <property type="term" value="F:ATP binding"/>
    <property type="evidence" value="ECO:0007669"/>
    <property type="project" value="UniProtKB-KW"/>
</dbReference>
<dbReference type="SUPFAM" id="SSF56112">
    <property type="entry name" value="Protein kinase-like (PK-like)"/>
    <property type="match status" value="1"/>
</dbReference>
<dbReference type="EMBL" id="HBHT01000594">
    <property type="protein sequence ID" value="CAD9940008.1"/>
    <property type="molecule type" value="Transcribed_RNA"/>
</dbReference>
<dbReference type="Pfam" id="PF02816">
    <property type="entry name" value="Alpha_kinase"/>
    <property type="match status" value="1"/>
</dbReference>
<evidence type="ECO:0000256" key="1">
    <source>
        <dbReference type="ARBA" id="ARBA00022527"/>
    </source>
</evidence>
<dbReference type="AlphaFoldDB" id="A0A7S2VA96"/>
<protein>
    <recommendedName>
        <fullName evidence="11">Alpha-type protein kinase domain-containing protein</fullName>
    </recommendedName>
</protein>
<gene>
    <name evidence="10" type="ORF">APAL1065_LOCUS366</name>
</gene>
<name>A0A7S2VA96_9STRA</name>
<evidence type="ECO:0000259" key="8">
    <source>
        <dbReference type="PROSITE" id="PS50304"/>
    </source>
</evidence>
<evidence type="ECO:0000259" key="9">
    <source>
        <dbReference type="PROSITE" id="PS51158"/>
    </source>
</evidence>
<feature type="region of interest" description="Disordered" evidence="7">
    <location>
        <begin position="362"/>
        <end position="392"/>
    </location>
</feature>
<reference evidence="10" key="1">
    <citation type="submission" date="2021-01" db="EMBL/GenBank/DDBJ databases">
        <authorList>
            <person name="Corre E."/>
            <person name="Pelletier E."/>
            <person name="Niang G."/>
            <person name="Scheremetjew M."/>
            <person name="Finn R."/>
            <person name="Kale V."/>
            <person name="Holt S."/>
            <person name="Cochrane G."/>
            <person name="Meng A."/>
            <person name="Brown T."/>
            <person name="Cohen L."/>
        </authorList>
    </citation>
    <scope>NUCLEOTIDE SEQUENCE</scope>
    <source>
        <strain evidence="10">CCMP125</strain>
    </source>
</reference>